<evidence type="ECO:0000313" key="1">
    <source>
        <dbReference type="EMBL" id="PQP95640.1"/>
    </source>
</evidence>
<protein>
    <submittedName>
        <fullName evidence="1">Uncharacterized protein</fullName>
    </submittedName>
</protein>
<sequence length="76" mass="8711">MALSLRLHTLLCRSLPPEALETWMKQGWCRRGCGWNWLGSSFSFMSATFSSSCRARKFCKAGLLPFPILWNLQAWA</sequence>
<dbReference type="EMBL" id="PJQY01002213">
    <property type="protein sequence ID" value="PQP95640.1"/>
    <property type="molecule type" value="Genomic_DNA"/>
</dbReference>
<evidence type="ECO:0000313" key="2">
    <source>
        <dbReference type="Proteomes" id="UP000250321"/>
    </source>
</evidence>
<dbReference type="AlphaFoldDB" id="A0A314XVJ3"/>
<accession>A0A314XVJ3</accession>
<dbReference type="Proteomes" id="UP000250321">
    <property type="component" value="Unassembled WGS sequence"/>
</dbReference>
<organism evidence="1 2">
    <name type="scientific">Prunus yedoensis var. nudiflora</name>
    <dbReference type="NCBI Taxonomy" id="2094558"/>
    <lineage>
        <taxon>Eukaryota</taxon>
        <taxon>Viridiplantae</taxon>
        <taxon>Streptophyta</taxon>
        <taxon>Embryophyta</taxon>
        <taxon>Tracheophyta</taxon>
        <taxon>Spermatophyta</taxon>
        <taxon>Magnoliopsida</taxon>
        <taxon>eudicotyledons</taxon>
        <taxon>Gunneridae</taxon>
        <taxon>Pentapetalae</taxon>
        <taxon>rosids</taxon>
        <taxon>fabids</taxon>
        <taxon>Rosales</taxon>
        <taxon>Rosaceae</taxon>
        <taxon>Amygdaloideae</taxon>
        <taxon>Amygdaleae</taxon>
        <taxon>Prunus</taxon>
    </lineage>
</organism>
<gene>
    <name evidence="1" type="ORF">Pyn_26513</name>
</gene>
<comment type="caution">
    <text evidence="1">The sequence shown here is derived from an EMBL/GenBank/DDBJ whole genome shotgun (WGS) entry which is preliminary data.</text>
</comment>
<proteinExistence type="predicted"/>
<name>A0A314XVJ3_PRUYE</name>
<keyword evidence="2" id="KW-1185">Reference proteome</keyword>
<reference evidence="1 2" key="1">
    <citation type="submission" date="2018-02" db="EMBL/GenBank/DDBJ databases">
        <title>Draft genome of wild Prunus yedoensis var. nudiflora.</title>
        <authorList>
            <person name="Baek S."/>
            <person name="Kim J.-H."/>
            <person name="Choi K."/>
            <person name="Kim G.-B."/>
            <person name="Cho A."/>
            <person name="Jang H."/>
            <person name="Shin C.-H."/>
            <person name="Yu H.-J."/>
            <person name="Mun J.-H."/>
        </authorList>
    </citation>
    <scope>NUCLEOTIDE SEQUENCE [LARGE SCALE GENOMIC DNA]</scope>
    <source>
        <strain evidence="2">cv. Jeju island</strain>
        <tissue evidence="1">Leaf</tissue>
    </source>
</reference>